<proteinExistence type="predicted"/>
<dbReference type="PANTHER" id="PTHR11439:SF440">
    <property type="entry name" value="INTEGRASE CATALYTIC DOMAIN-CONTAINING PROTEIN"/>
    <property type="match status" value="1"/>
</dbReference>
<evidence type="ECO:0000313" key="3">
    <source>
        <dbReference type="Proteomes" id="UP001162029"/>
    </source>
</evidence>
<dbReference type="AlphaFoldDB" id="A0AAV0TF06"/>
<accession>A0AAV0TF06</accession>
<dbReference type="CDD" id="cd09272">
    <property type="entry name" value="RNase_HI_RT_Ty1"/>
    <property type="match status" value="1"/>
</dbReference>
<reference evidence="2" key="1">
    <citation type="submission" date="2022-12" db="EMBL/GenBank/DDBJ databases">
        <authorList>
            <person name="Webb A."/>
        </authorList>
    </citation>
    <scope>NUCLEOTIDE SEQUENCE</scope>
    <source>
        <strain evidence="2">Pd1</strain>
    </source>
</reference>
<gene>
    <name evidence="2" type="ORF">PDE001_LOCUS2226</name>
</gene>
<dbReference type="PANTHER" id="PTHR11439">
    <property type="entry name" value="GAG-POL-RELATED RETROTRANSPOSON"/>
    <property type="match status" value="1"/>
</dbReference>
<organism evidence="2 3">
    <name type="scientific">Peronospora destructor</name>
    <dbReference type="NCBI Taxonomy" id="86335"/>
    <lineage>
        <taxon>Eukaryota</taxon>
        <taxon>Sar</taxon>
        <taxon>Stramenopiles</taxon>
        <taxon>Oomycota</taxon>
        <taxon>Peronosporomycetes</taxon>
        <taxon>Peronosporales</taxon>
        <taxon>Peronosporaceae</taxon>
        <taxon>Peronospora</taxon>
    </lineage>
</organism>
<protein>
    <recommendedName>
        <fullName evidence="4">Reverse transcriptase Ty1/copia-type domain-containing protein</fullName>
    </recommendedName>
</protein>
<evidence type="ECO:0000313" key="2">
    <source>
        <dbReference type="EMBL" id="CAI5720386.1"/>
    </source>
</evidence>
<sequence>MATIRPYVDDLLATGTSQERVDDMFDFLTTLQIKDLGVVSKFLGMRITHSVKFGYELDQEVTIAEMRLKFGLQDAHSAMMPIGLDHDNNTREADALLPKESTVGSASMKKFQSIVGSLLWLARCTRPDIAYAVHRATRRNHAPTTNDWQLSKRIARYLKGTMNVKLRIGQRDAEGKAAVQITSTSDADFAGDKTDRKSVSGAIFRVDGMMVGWTCRKQATVSLSTMKAEFTSAPHAGQELLALRKLLSELGFMEELPMKMEMDNQAAIRQMENEESSARAKHIDIKLNFMKDYAKNGIIKPIYVSTEMMAADLLTKAFSAPRLQVLMKMCSLYRSGRIQASARETHSTVRKECRKKMYSPSPGDSANQLRVFSPRSRNSANTSPDISGVS</sequence>
<feature type="compositionally biased region" description="Polar residues" evidence="1">
    <location>
        <begin position="362"/>
        <end position="390"/>
    </location>
</feature>
<feature type="region of interest" description="Disordered" evidence="1">
    <location>
        <begin position="343"/>
        <end position="390"/>
    </location>
</feature>
<comment type="caution">
    <text evidence="2">The sequence shown here is derived from an EMBL/GenBank/DDBJ whole genome shotgun (WGS) entry which is preliminary data.</text>
</comment>
<name>A0AAV0TF06_9STRA</name>
<evidence type="ECO:0008006" key="4">
    <source>
        <dbReference type="Google" id="ProtNLM"/>
    </source>
</evidence>
<dbReference type="Proteomes" id="UP001162029">
    <property type="component" value="Unassembled WGS sequence"/>
</dbReference>
<evidence type="ECO:0000256" key="1">
    <source>
        <dbReference type="SAM" id="MobiDB-lite"/>
    </source>
</evidence>
<dbReference type="EMBL" id="CANTFM010000382">
    <property type="protein sequence ID" value="CAI5720386.1"/>
    <property type="molecule type" value="Genomic_DNA"/>
</dbReference>
<keyword evidence="3" id="KW-1185">Reference proteome</keyword>